<dbReference type="InParanoid" id="A0A067QVY1"/>
<evidence type="ECO:0000256" key="1">
    <source>
        <dbReference type="SAM" id="MobiDB-lite"/>
    </source>
</evidence>
<dbReference type="EMBL" id="KK852949">
    <property type="protein sequence ID" value="KDR13363.1"/>
    <property type="molecule type" value="Genomic_DNA"/>
</dbReference>
<feature type="compositionally biased region" description="Polar residues" evidence="1">
    <location>
        <begin position="59"/>
        <end position="71"/>
    </location>
</feature>
<dbReference type="AlphaFoldDB" id="A0A067QVY1"/>
<evidence type="ECO:0000313" key="3">
    <source>
        <dbReference type="Proteomes" id="UP000027135"/>
    </source>
</evidence>
<feature type="region of interest" description="Disordered" evidence="1">
    <location>
        <begin position="37"/>
        <end position="71"/>
    </location>
</feature>
<gene>
    <name evidence="2" type="ORF">L798_12587</name>
</gene>
<evidence type="ECO:0000313" key="2">
    <source>
        <dbReference type="EMBL" id="KDR13363.1"/>
    </source>
</evidence>
<proteinExistence type="predicted"/>
<organism evidence="2 3">
    <name type="scientific">Zootermopsis nevadensis</name>
    <name type="common">Dampwood termite</name>
    <dbReference type="NCBI Taxonomy" id="136037"/>
    <lineage>
        <taxon>Eukaryota</taxon>
        <taxon>Metazoa</taxon>
        <taxon>Ecdysozoa</taxon>
        <taxon>Arthropoda</taxon>
        <taxon>Hexapoda</taxon>
        <taxon>Insecta</taxon>
        <taxon>Pterygota</taxon>
        <taxon>Neoptera</taxon>
        <taxon>Polyneoptera</taxon>
        <taxon>Dictyoptera</taxon>
        <taxon>Blattodea</taxon>
        <taxon>Blattoidea</taxon>
        <taxon>Termitoidae</taxon>
        <taxon>Termopsidae</taxon>
        <taxon>Zootermopsis</taxon>
    </lineage>
</organism>
<accession>A0A067QVY1</accession>
<name>A0A067QVY1_ZOONE</name>
<reference evidence="2 3" key="1">
    <citation type="journal article" date="2014" name="Nat. Commun.">
        <title>Molecular traces of alternative social organization in a termite genome.</title>
        <authorList>
            <person name="Terrapon N."/>
            <person name="Li C."/>
            <person name="Robertson H.M."/>
            <person name="Ji L."/>
            <person name="Meng X."/>
            <person name="Booth W."/>
            <person name="Chen Z."/>
            <person name="Childers C.P."/>
            <person name="Glastad K.M."/>
            <person name="Gokhale K."/>
            <person name="Gowin J."/>
            <person name="Gronenberg W."/>
            <person name="Hermansen R.A."/>
            <person name="Hu H."/>
            <person name="Hunt B.G."/>
            <person name="Huylmans A.K."/>
            <person name="Khalil S.M."/>
            <person name="Mitchell R.D."/>
            <person name="Munoz-Torres M.C."/>
            <person name="Mustard J.A."/>
            <person name="Pan H."/>
            <person name="Reese J.T."/>
            <person name="Scharf M.E."/>
            <person name="Sun F."/>
            <person name="Vogel H."/>
            <person name="Xiao J."/>
            <person name="Yang W."/>
            <person name="Yang Z."/>
            <person name="Yang Z."/>
            <person name="Zhou J."/>
            <person name="Zhu J."/>
            <person name="Brent C.S."/>
            <person name="Elsik C.G."/>
            <person name="Goodisman M.A."/>
            <person name="Liberles D.A."/>
            <person name="Roe R.M."/>
            <person name="Vargo E.L."/>
            <person name="Vilcinskas A."/>
            <person name="Wang J."/>
            <person name="Bornberg-Bauer E."/>
            <person name="Korb J."/>
            <person name="Zhang G."/>
            <person name="Liebig J."/>
        </authorList>
    </citation>
    <scope>NUCLEOTIDE SEQUENCE [LARGE SCALE GENOMIC DNA]</scope>
    <source>
        <tissue evidence="2">Whole organism</tissue>
    </source>
</reference>
<protein>
    <submittedName>
        <fullName evidence="2">Uncharacterized protein</fullName>
    </submittedName>
</protein>
<dbReference type="Proteomes" id="UP000027135">
    <property type="component" value="Unassembled WGS sequence"/>
</dbReference>
<sequence>MQYLLRKQETELKKMVKQKTKTLSKEKNILVDAVDYSTPSSSERLSSHHEHKSAKALMQSGNSVPQTTKSIDISGHPLTTFQSVQHLAQAQMTILSQNTRKWQQLG</sequence>
<keyword evidence="3" id="KW-1185">Reference proteome</keyword>